<feature type="chain" id="PRO_5042014326" evidence="1">
    <location>
        <begin position="19"/>
        <end position="196"/>
    </location>
</feature>
<reference evidence="2" key="1">
    <citation type="submission" date="2023-03" db="EMBL/GenBank/DDBJ databases">
        <title>Massive genome expansion in bonnet fungi (Mycena s.s.) driven by repeated elements and novel gene families across ecological guilds.</title>
        <authorList>
            <consortium name="Lawrence Berkeley National Laboratory"/>
            <person name="Harder C.B."/>
            <person name="Miyauchi S."/>
            <person name="Viragh M."/>
            <person name="Kuo A."/>
            <person name="Thoen E."/>
            <person name="Andreopoulos B."/>
            <person name="Lu D."/>
            <person name="Skrede I."/>
            <person name="Drula E."/>
            <person name="Henrissat B."/>
            <person name="Morin E."/>
            <person name="Kohler A."/>
            <person name="Barry K."/>
            <person name="LaButti K."/>
            <person name="Morin E."/>
            <person name="Salamov A."/>
            <person name="Lipzen A."/>
            <person name="Mereny Z."/>
            <person name="Hegedus B."/>
            <person name="Baldrian P."/>
            <person name="Stursova M."/>
            <person name="Weitz H."/>
            <person name="Taylor A."/>
            <person name="Grigoriev I.V."/>
            <person name="Nagy L.G."/>
            <person name="Martin F."/>
            <person name="Kauserud H."/>
        </authorList>
    </citation>
    <scope>NUCLEOTIDE SEQUENCE</scope>
    <source>
        <strain evidence="2">CBHHK182m</strain>
    </source>
</reference>
<name>A0AAD7IT42_9AGAR</name>
<accession>A0AAD7IT42</accession>
<comment type="caution">
    <text evidence="2">The sequence shown here is derived from an EMBL/GenBank/DDBJ whole genome shotgun (WGS) entry which is preliminary data.</text>
</comment>
<keyword evidence="1" id="KW-0732">Signal</keyword>
<proteinExistence type="predicted"/>
<dbReference type="AlphaFoldDB" id="A0AAD7IT42"/>
<evidence type="ECO:0000313" key="2">
    <source>
        <dbReference type="EMBL" id="KAJ7749957.1"/>
    </source>
</evidence>
<protein>
    <submittedName>
        <fullName evidence="2">Uncharacterized protein</fullName>
    </submittedName>
</protein>
<keyword evidence="3" id="KW-1185">Reference proteome</keyword>
<evidence type="ECO:0000256" key="1">
    <source>
        <dbReference type="SAM" id="SignalP"/>
    </source>
</evidence>
<evidence type="ECO:0000313" key="3">
    <source>
        <dbReference type="Proteomes" id="UP001215598"/>
    </source>
</evidence>
<dbReference type="EMBL" id="JARKIB010000067">
    <property type="protein sequence ID" value="KAJ7749957.1"/>
    <property type="molecule type" value="Genomic_DNA"/>
</dbReference>
<organism evidence="2 3">
    <name type="scientific">Mycena metata</name>
    <dbReference type="NCBI Taxonomy" id="1033252"/>
    <lineage>
        <taxon>Eukaryota</taxon>
        <taxon>Fungi</taxon>
        <taxon>Dikarya</taxon>
        <taxon>Basidiomycota</taxon>
        <taxon>Agaricomycotina</taxon>
        <taxon>Agaricomycetes</taxon>
        <taxon>Agaricomycetidae</taxon>
        <taxon>Agaricales</taxon>
        <taxon>Marasmiineae</taxon>
        <taxon>Mycenaceae</taxon>
        <taxon>Mycena</taxon>
    </lineage>
</organism>
<sequence length="196" mass="20144">MQISSSFVALAFLSLTAALPQDTATLPVAPVNTARLPQATSGIPYQIATPAHVVAARKEYMAARANSTSTELAKRSVHCVANNVAFGDAIAAGQFIQGLSNTCSQTNGVGSFCTTMYCVGTACVDICGPLGNAESCHDAGNGLLDTANSCQYGSGVTGGCLRHLNIVGLLNQKIDFVKRVNGVPHGSRAANRWGGA</sequence>
<feature type="signal peptide" evidence="1">
    <location>
        <begin position="1"/>
        <end position="18"/>
    </location>
</feature>
<dbReference type="Proteomes" id="UP001215598">
    <property type="component" value="Unassembled WGS sequence"/>
</dbReference>
<gene>
    <name evidence="2" type="ORF">B0H16DRAFT_1460979</name>
</gene>